<keyword evidence="5 7" id="KW-1133">Transmembrane helix</keyword>
<comment type="similarity">
    <text evidence="7">Belongs to the binding-protein-dependent transport system permease family.</text>
</comment>
<comment type="subcellular location">
    <subcellularLocation>
        <location evidence="1 7">Cell membrane</location>
        <topology evidence="1 7">Multi-pass membrane protein</topology>
    </subcellularLocation>
</comment>
<keyword evidence="4 7" id="KW-0812">Transmembrane</keyword>
<dbReference type="EMBL" id="MAXA01000202">
    <property type="protein sequence ID" value="OHV28924.1"/>
    <property type="molecule type" value="Genomic_DNA"/>
</dbReference>
<dbReference type="SUPFAM" id="SSF161098">
    <property type="entry name" value="MetI-like"/>
    <property type="match status" value="1"/>
</dbReference>
<evidence type="ECO:0000256" key="4">
    <source>
        <dbReference type="ARBA" id="ARBA00022692"/>
    </source>
</evidence>
<dbReference type="AlphaFoldDB" id="A0A1S1Q9N8"/>
<dbReference type="InterPro" id="IPR051393">
    <property type="entry name" value="ABC_transporter_permease"/>
</dbReference>
<feature type="transmembrane region" description="Helical" evidence="7">
    <location>
        <begin position="35"/>
        <end position="54"/>
    </location>
</feature>
<dbReference type="GO" id="GO:0005886">
    <property type="term" value="C:plasma membrane"/>
    <property type="evidence" value="ECO:0007669"/>
    <property type="project" value="UniProtKB-SubCell"/>
</dbReference>
<organism evidence="9 10">
    <name type="scientific">Parafrankia soli</name>
    <dbReference type="NCBI Taxonomy" id="2599596"/>
    <lineage>
        <taxon>Bacteria</taxon>
        <taxon>Bacillati</taxon>
        <taxon>Actinomycetota</taxon>
        <taxon>Actinomycetes</taxon>
        <taxon>Frankiales</taxon>
        <taxon>Frankiaceae</taxon>
        <taxon>Parafrankia</taxon>
    </lineage>
</organism>
<sequence length="319" mass="34739">MTGAFVEIDALPRPSATVVPVAAARPSPARRLLRALPPYLFLLPAIGCLAVWTYRPLAAAVNLSFFSWNLLPTTPKEPVGLDNYRRLLELPDLWHALWLTAAMTLALLLFTVALPTVVALWTSAIRGRGRAVYRAMIFAPVLVPPVAGAAVWQWMLDPTSGAVDRLIGHPINWIHEPGPAQIAIVVITGWHLLGFAVLVVSAGLAGIDDEYTAAAMLDRASRWQTTRWITLPLLSPTLVFLALMTVLMSGQLTFPLIDTLTQGGPDSATTNVYYLLWEWGFQNFDAGFAASAGLLFFVAFGVVATGLVRLSDRLTFHDN</sequence>
<evidence type="ECO:0000256" key="7">
    <source>
        <dbReference type="RuleBase" id="RU363032"/>
    </source>
</evidence>
<evidence type="ECO:0000256" key="3">
    <source>
        <dbReference type="ARBA" id="ARBA00022475"/>
    </source>
</evidence>
<comment type="caution">
    <text evidence="9">The sequence shown here is derived from an EMBL/GenBank/DDBJ whole genome shotgun (WGS) entry which is preliminary data.</text>
</comment>
<dbReference type="Proteomes" id="UP000179769">
    <property type="component" value="Unassembled WGS sequence"/>
</dbReference>
<accession>A0A1S1Q9N8</accession>
<feature type="transmembrane region" description="Helical" evidence="7">
    <location>
        <begin position="228"/>
        <end position="248"/>
    </location>
</feature>
<keyword evidence="10" id="KW-1185">Reference proteome</keyword>
<keyword evidence="2 7" id="KW-0813">Transport</keyword>
<dbReference type="PROSITE" id="PS50928">
    <property type="entry name" value="ABC_TM1"/>
    <property type="match status" value="1"/>
</dbReference>
<evidence type="ECO:0000259" key="8">
    <source>
        <dbReference type="PROSITE" id="PS50928"/>
    </source>
</evidence>
<dbReference type="OrthoDB" id="9805974at2"/>
<dbReference type="Gene3D" id="1.10.3720.10">
    <property type="entry name" value="MetI-like"/>
    <property type="match status" value="1"/>
</dbReference>
<keyword evidence="3" id="KW-1003">Cell membrane</keyword>
<dbReference type="PANTHER" id="PTHR30193:SF45">
    <property type="entry name" value="ABC TRANSPORTER PERMEASE PROTEIN"/>
    <property type="match status" value="1"/>
</dbReference>
<feature type="transmembrane region" description="Helical" evidence="7">
    <location>
        <begin position="286"/>
        <end position="308"/>
    </location>
</feature>
<evidence type="ECO:0000256" key="1">
    <source>
        <dbReference type="ARBA" id="ARBA00004651"/>
    </source>
</evidence>
<gene>
    <name evidence="9" type="ORF">BBK14_17510</name>
</gene>
<dbReference type="Pfam" id="PF00528">
    <property type="entry name" value="BPD_transp_1"/>
    <property type="match status" value="1"/>
</dbReference>
<evidence type="ECO:0000313" key="10">
    <source>
        <dbReference type="Proteomes" id="UP000179769"/>
    </source>
</evidence>
<dbReference type="RefSeq" id="WP_071063230.1">
    <property type="nucleotide sequence ID" value="NZ_MAXA01000202.1"/>
</dbReference>
<evidence type="ECO:0000256" key="6">
    <source>
        <dbReference type="ARBA" id="ARBA00023136"/>
    </source>
</evidence>
<feature type="transmembrane region" description="Helical" evidence="7">
    <location>
        <begin position="96"/>
        <end position="121"/>
    </location>
</feature>
<evidence type="ECO:0000313" key="9">
    <source>
        <dbReference type="EMBL" id="OHV28924.1"/>
    </source>
</evidence>
<reference evidence="10" key="1">
    <citation type="submission" date="2016-07" db="EMBL/GenBank/DDBJ databases">
        <title>Frankia sp. NRRL B-16219 Genome sequencing.</title>
        <authorList>
            <person name="Ghodhbane-Gtari F."/>
            <person name="Swanson E."/>
            <person name="Gueddou A."/>
            <person name="Louati M."/>
            <person name="Nouioui I."/>
            <person name="Hezbri K."/>
            <person name="Abebe-Akele F."/>
            <person name="Simpson S."/>
            <person name="Morris K."/>
            <person name="Thomas K."/>
            <person name="Gtari M."/>
            <person name="Tisa L.S."/>
        </authorList>
    </citation>
    <scope>NUCLEOTIDE SEQUENCE [LARGE SCALE GENOMIC DNA]</scope>
    <source>
        <strain evidence="10">NRRL B-16219</strain>
    </source>
</reference>
<protein>
    <submittedName>
        <fullName evidence="9">Glycerol-3-phosphate ABC transporter permease</fullName>
    </submittedName>
</protein>
<feature type="domain" description="ABC transmembrane type-1" evidence="8">
    <location>
        <begin position="97"/>
        <end position="307"/>
    </location>
</feature>
<dbReference type="CDD" id="cd06261">
    <property type="entry name" value="TM_PBP2"/>
    <property type="match status" value="1"/>
</dbReference>
<evidence type="ECO:0000256" key="5">
    <source>
        <dbReference type="ARBA" id="ARBA00022989"/>
    </source>
</evidence>
<name>A0A1S1Q9N8_9ACTN</name>
<dbReference type="GO" id="GO:0055085">
    <property type="term" value="P:transmembrane transport"/>
    <property type="evidence" value="ECO:0007669"/>
    <property type="project" value="InterPro"/>
</dbReference>
<proteinExistence type="inferred from homology"/>
<dbReference type="PANTHER" id="PTHR30193">
    <property type="entry name" value="ABC TRANSPORTER PERMEASE PROTEIN"/>
    <property type="match status" value="1"/>
</dbReference>
<dbReference type="InterPro" id="IPR000515">
    <property type="entry name" value="MetI-like"/>
</dbReference>
<feature type="transmembrane region" description="Helical" evidence="7">
    <location>
        <begin position="182"/>
        <end position="207"/>
    </location>
</feature>
<evidence type="ECO:0000256" key="2">
    <source>
        <dbReference type="ARBA" id="ARBA00022448"/>
    </source>
</evidence>
<feature type="transmembrane region" description="Helical" evidence="7">
    <location>
        <begin position="133"/>
        <end position="155"/>
    </location>
</feature>
<keyword evidence="6 7" id="KW-0472">Membrane</keyword>
<dbReference type="InterPro" id="IPR035906">
    <property type="entry name" value="MetI-like_sf"/>
</dbReference>